<dbReference type="CDD" id="cd03424">
    <property type="entry name" value="NUDIX_ADPRase_Nudt5_UGPPase_Nudt14"/>
    <property type="match status" value="1"/>
</dbReference>
<comment type="caution">
    <text evidence="9">The sequence shown here is derived from an EMBL/GenBank/DDBJ whole genome shotgun (WGS) entry which is preliminary data.</text>
</comment>
<dbReference type="PROSITE" id="PS51462">
    <property type="entry name" value="NUDIX"/>
    <property type="match status" value="1"/>
</dbReference>
<sequence>MDNPGDISFAPGIDPALHERVLQAPHFRRWYDGMRTRFTLRHVLVRDAVTFGPRRMGFIMVEADAQHQGKAISGLAMLRGDSVSVLLVLKCPGYPDRTVLTREARVPIAQPDMLALPAGMLDGGAFESTALRELSEEVGTDLRVQAHDLVELTTVWLSPGGCDEAIGLYYAEVVVDEGLARRLSNRQTGLAAENEHIRLHVIDMDQLPHIGMTDAKTLLSWHMYHAR</sequence>
<dbReference type="InterPro" id="IPR015797">
    <property type="entry name" value="NUDIX_hydrolase-like_dom_sf"/>
</dbReference>
<keyword evidence="5" id="KW-0378">Hydrolase</keyword>
<dbReference type="PANTHER" id="PTHR11839">
    <property type="entry name" value="UDP/ADP-SUGAR PYROPHOSPHATASE"/>
    <property type="match status" value="1"/>
</dbReference>
<comment type="cofactor">
    <cofactor evidence="2">
        <name>Mg(2+)</name>
        <dbReference type="ChEBI" id="CHEBI:18420"/>
    </cofactor>
</comment>
<keyword evidence="10" id="KW-1185">Reference proteome</keyword>
<dbReference type="PANTHER" id="PTHR11839:SF18">
    <property type="entry name" value="NUDIX HYDROLASE DOMAIN-CONTAINING PROTEIN"/>
    <property type="match status" value="1"/>
</dbReference>
<feature type="domain" description="Nudix hydrolase" evidence="8">
    <location>
        <begin position="78"/>
        <end position="225"/>
    </location>
</feature>
<protein>
    <recommendedName>
        <fullName evidence="4">GDP-mannose pyrophosphatase</fullName>
    </recommendedName>
    <alternativeName>
        <fullName evidence="6">GDP-mannose hydrolase</fullName>
    </alternativeName>
    <alternativeName>
        <fullName evidence="7">GDPMK</fullName>
    </alternativeName>
</protein>
<evidence type="ECO:0000256" key="7">
    <source>
        <dbReference type="ARBA" id="ARBA00032272"/>
    </source>
</evidence>
<evidence type="ECO:0000256" key="2">
    <source>
        <dbReference type="ARBA" id="ARBA00001946"/>
    </source>
</evidence>
<proteinExistence type="inferred from homology"/>
<name>A0ABQ6VRB4_9PROT</name>
<comment type="catalytic activity">
    <reaction evidence="1">
        <text>GDP-alpha-D-mannose + H2O = alpha-D-mannose 1-phosphate + GMP + 2 H(+)</text>
        <dbReference type="Rhea" id="RHEA:27978"/>
        <dbReference type="ChEBI" id="CHEBI:15377"/>
        <dbReference type="ChEBI" id="CHEBI:15378"/>
        <dbReference type="ChEBI" id="CHEBI:57527"/>
        <dbReference type="ChEBI" id="CHEBI:58115"/>
        <dbReference type="ChEBI" id="CHEBI:58409"/>
    </reaction>
</comment>
<dbReference type="RefSeq" id="WP_153472427.1">
    <property type="nucleotide sequence ID" value="NZ_QYAZ01000002.1"/>
</dbReference>
<organism evidence="9 10">
    <name type="scientific">Komagataeibacter medellinensis</name>
    <dbReference type="NCBI Taxonomy" id="1177712"/>
    <lineage>
        <taxon>Bacteria</taxon>
        <taxon>Pseudomonadati</taxon>
        <taxon>Pseudomonadota</taxon>
        <taxon>Alphaproteobacteria</taxon>
        <taxon>Acetobacterales</taxon>
        <taxon>Acetobacteraceae</taxon>
        <taxon>Komagataeibacter</taxon>
    </lineage>
</organism>
<dbReference type="EMBL" id="QYAZ01000002">
    <property type="protein sequence ID" value="KAB8122465.1"/>
    <property type="molecule type" value="Genomic_DNA"/>
</dbReference>
<comment type="similarity">
    <text evidence="3">Belongs to the Nudix hydrolase family. NudK subfamily.</text>
</comment>
<evidence type="ECO:0000256" key="3">
    <source>
        <dbReference type="ARBA" id="ARBA00007275"/>
    </source>
</evidence>
<dbReference type="InterPro" id="IPR000086">
    <property type="entry name" value="NUDIX_hydrolase_dom"/>
</dbReference>
<evidence type="ECO:0000256" key="6">
    <source>
        <dbReference type="ARBA" id="ARBA00032162"/>
    </source>
</evidence>
<evidence type="ECO:0000256" key="5">
    <source>
        <dbReference type="ARBA" id="ARBA00022801"/>
    </source>
</evidence>
<evidence type="ECO:0000256" key="1">
    <source>
        <dbReference type="ARBA" id="ARBA00000847"/>
    </source>
</evidence>
<evidence type="ECO:0000256" key="4">
    <source>
        <dbReference type="ARBA" id="ARBA00016377"/>
    </source>
</evidence>
<evidence type="ECO:0000313" key="10">
    <source>
        <dbReference type="Proteomes" id="UP000427842"/>
    </source>
</evidence>
<dbReference type="SUPFAM" id="SSF55811">
    <property type="entry name" value="Nudix"/>
    <property type="match status" value="1"/>
</dbReference>
<gene>
    <name evidence="9" type="ORF">D3W54_14865</name>
</gene>
<accession>A0ABQ6VRB4</accession>
<dbReference type="Proteomes" id="UP000427842">
    <property type="component" value="Unassembled WGS sequence"/>
</dbReference>
<reference evidence="9 10" key="1">
    <citation type="submission" date="2018-09" db="EMBL/GenBank/DDBJ databases">
        <title>Genome sequence and characterization of the bcs clusters for the production of nanocellulose from the low pH resistant strain Komagataeibacter medellinensis ID13488.</title>
        <authorList>
            <person name="Hernandez-Arriaga A.M."/>
            <person name="Del Cerro C."/>
            <person name="Urbina L."/>
            <person name="Eceiza A."/>
            <person name="Retegi A."/>
            <person name="Prieto M.A."/>
        </authorList>
    </citation>
    <scope>NUCLEOTIDE SEQUENCE [LARGE SCALE GENOMIC DNA]</scope>
    <source>
        <strain evidence="9 10">ID13488</strain>
    </source>
</reference>
<dbReference type="Pfam" id="PF00293">
    <property type="entry name" value="NUDIX"/>
    <property type="match status" value="1"/>
</dbReference>
<evidence type="ECO:0000313" key="9">
    <source>
        <dbReference type="EMBL" id="KAB8122465.1"/>
    </source>
</evidence>
<evidence type="ECO:0000259" key="8">
    <source>
        <dbReference type="PROSITE" id="PS51462"/>
    </source>
</evidence>
<dbReference type="Gene3D" id="3.90.79.10">
    <property type="entry name" value="Nucleoside Triphosphate Pyrophosphohydrolase"/>
    <property type="match status" value="1"/>
</dbReference>